<keyword evidence="4 8" id="KW-0812">Transmembrane</keyword>
<feature type="domain" description="CSC1/OSCA1-like 7TM region" evidence="9">
    <location>
        <begin position="1708"/>
        <end position="1967"/>
    </location>
</feature>
<feature type="transmembrane region" description="Helical" evidence="8">
    <location>
        <begin position="1974"/>
        <end position="1998"/>
    </location>
</feature>
<evidence type="ECO:0000256" key="3">
    <source>
        <dbReference type="ARBA" id="ARBA00022448"/>
    </source>
</evidence>
<protein>
    <submittedName>
        <fullName evidence="11">Transmembrane protein 63C</fullName>
    </submittedName>
</protein>
<feature type="compositionally biased region" description="Pro residues" evidence="7">
    <location>
        <begin position="563"/>
        <end position="572"/>
    </location>
</feature>
<feature type="compositionally biased region" description="Low complexity" evidence="7">
    <location>
        <begin position="95"/>
        <end position="110"/>
    </location>
</feature>
<dbReference type="PANTHER" id="PTHR13018:SF114">
    <property type="entry name" value="EXPRESSED PROTEIN"/>
    <property type="match status" value="1"/>
</dbReference>
<comment type="similarity">
    <text evidence="2">Belongs to the CSC1 (TC 1.A.17) family.</text>
</comment>
<feature type="transmembrane region" description="Helical" evidence="8">
    <location>
        <begin position="1785"/>
        <end position="1805"/>
    </location>
</feature>
<feature type="compositionally biased region" description="Basic and acidic residues" evidence="7">
    <location>
        <begin position="1367"/>
        <end position="1380"/>
    </location>
</feature>
<dbReference type="GO" id="GO:0005227">
    <property type="term" value="F:calcium-activated cation channel activity"/>
    <property type="evidence" value="ECO:0007669"/>
    <property type="project" value="InterPro"/>
</dbReference>
<feature type="compositionally biased region" description="Basic and acidic residues" evidence="7">
    <location>
        <begin position="794"/>
        <end position="805"/>
    </location>
</feature>
<dbReference type="GO" id="GO:0005886">
    <property type="term" value="C:plasma membrane"/>
    <property type="evidence" value="ECO:0007669"/>
    <property type="project" value="TreeGrafter"/>
</dbReference>
<dbReference type="EMBL" id="LN714483">
    <property type="protein sequence ID" value="CEL67410.1"/>
    <property type="molecule type" value="Genomic_DNA"/>
</dbReference>
<dbReference type="InterPro" id="IPR003864">
    <property type="entry name" value="CSC1/OSCA1-like_7TM"/>
</dbReference>
<evidence type="ECO:0000256" key="1">
    <source>
        <dbReference type="ARBA" id="ARBA00004141"/>
    </source>
</evidence>
<proteinExistence type="inferred from homology"/>
<feature type="compositionally biased region" description="Basic and acidic residues" evidence="7">
    <location>
        <begin position="308"/>
        <end position="317"/>
    </location>
</feature>
<dbReference type="PANTHER" id="PTHR13018">
    <property type="entry name" value="PROBABLE MEMBRANE PROTEIN DUF221-RELATED"/>
    <property type="match status" value="1"/>
</dbReference>
<feature type="transmembrane region" description="Helical" evidence="8">
    <location>
        <begin position="1888"/>
        <end position="1919"/>
    </location>
</feature>
<feature type="compositionally biased region" description="Low complexity" evidence="7">
    <location>
        <begin position="692"/>
        <end position="716"/>
    </location>
</feature>
<name>A0A0F7UFR0_NEOCL</name>
<feature type="domain" description="CSC1/OSCA1-like N-terminal transmembrane" evidence="10">
    <location>
        <begin position="951"/>
        <end position="1029"/>
    </location>
</feature>
<evidence type="ECO:0000256" key="6">
    <source>
        <dbReference type="ARBA" id="ARBA00023136"/>
    </source>
</evidence>
<feature type="region of interest" description="Disordered" evidence="7">
    <location>
        <begin position="195"/>
        <end position="234"/>
    </location>
</feature>
<comment type="subcellular location">
    <subcellularLocation>
        <location evidence="1">Membrane</location>
        <topology evidence="1">Multi-pass membrane protein</topology>
    </subcellularLocation>
</comment>
<feature type="compositionally biased region" description="Basic and acidic residues" evidence="7">
    <location>
        <begin position="1560"/>
        <end position="1571"/>
    </location>
</feature>
<feature type="compositionally biased region" description="Polar residues" evidence="7">
    <location>
        <begin position="1477"/>
        <end position="1493"/>
    </location>
</feature>
<feature type="transmembrane region" description="Helical" evidence="8">
    <location>
        <begin position="1014"/>
        <end position="1034"/>
    </location>
</feature>
<feature type="compositionally biased region" description="Basic and acidic residues" evidence="7">
    <location>
        <begin position="80"/>
        <end position="94"/>
    </location>
</feature>
<evidence type="ECO:0000259" key="9">
    <source>
        <dbReference type="Pfam" id="PF02714"/>
    </source>
</evidence>
<feature type="compositionally biased region" description="Low complexity" evidence="7">
    <location>
        <begin position="550"/>
        <end position="562"/>
    </location>
</feature>
<feature type="compositionally biased region" description="Basic and acidic residues" evidence="7">
    <location>
        <begin position="814"/>
        <end position="839"/>
    </location>
</feature>
<feature type="compositionally biased region" description="Basic and acidic residues" evidence="7">
    <location>
        <begin position="904"/>
        <end position="913"/>
    </location>
</feature>
<evidence type="ECO:0000256" key="8">
    <source>
        <dbReference type="SAM" id="Phobius"/>
    </source>
</evidence>
<evidence type="ECO:0000256" key="5">
    <source>
        <dbReference type="ARBA" id="ARBA00022989"/>
    </source>
</evidence>
<feature type="region of interest" description="Disordered" evidence="7">
    <location>
        <begin position="1427"/>
        <end position="1516"/>
    </location>
</feature>
<feature type="region of interest" description="Disordered" evidence="7">
    <location>
        <begin position="1224"/>
        <end position="1312"/>
    </location>
</feature>
<feature type="compositionally biased region" description="Basic and acidic residues" evidence="7">
    <location>
        <begin position="717"/>
        <end position="727"/>
    </location>
</feature>
<feature type="compositionally biased region" description="Basic and acidic residues" evidence="7">
    <location>
        <begin position="1603"/>
        <end position="1612"/>
    </location>
</feature>
<evidence type="ECO:0000256" key="4">
    <source>
        <dbReference type="ARBA" id="ARBA00022692"/>
    </source>
</evidence>
<accession>A0A0F7UFR0</accession>
<gene>
    <name evidence="11" type="ORF">BN1204_032100</name>
</gene>
<feature type="compositionally biased region" description="Low complexity" evidence="7">
    <location>
        <begin position="1434"/>
        <end position="1446"/>
    </location>
</feature>
<feature type="compositionally biased region" description="Basic and acidic residues" evidence="7">
    <location>
        <begin position="1249"/>
        <end position="1276"/>
    </location>
</feature>
<feature type="region of interest" description="Disordered" evidence="7">
    <location>
        <begin position="596"/>
        <end position="617"/>
    </location>
</feature>
<keyword evidence="5 8" id="KW-1133">Transmembrane helix</keyword>
<feature type="transmembrane region" description="Helical" evidence="8">
    <location>
        <begin position="964"/>
        <end position="984"/>
    </location>
</feature>
<feature type="compositionally biased region" description="Polar residues" evidence="7">
    <location>
        <begin position="1356"/>
        <end position="1366"/>
    </location>
</feature>
<dbReference type="InterPro" id="IPR045122">
    <property type="entry name" value="Csc1-like"/>
</dbReference>
<feature type="region of interest" description="Disordered" evidence="7">
    <location>
        <begin position="1556"/>
        <end position="1626"/>
    </location>
</feature>
<evidence type="ECO:0000256" key="2">
    <source>
        <dbReference type="ARBA" id="ARBA00007779"/>
    </source>
</evidence>
<feature type="transmembrane region" description="Helical" evidence="8">
    <location>
        <begin position="1702"/>
        <end position="1722"/>
    </location>
</feature>
<feature type="compositionally biased region" description="Low complexity" evidence="7">
    <location>
        <begin position="443"/>
        <end position="455"/>
    </location>
</feature>
<dbReference type="InterPro" id="IPR032880">
    <property type="entry name" value="CSC1/OSCA1-like_N"/>
</dbReference>
<feature type="region of interest" description="Disordered" evidence="7">
    <location>
        <begin position="1111"/>
        <end position="1140"/>
    </location>
</feature>
<keyword evidence="6 8" id="KW-0472">Membrane</keyword>
<sequence length="2044" mass="223657">MCCARLPDEAARFDSPLFCVPPSLQSRVSKLGRANVLSWRTGRFLCPSNRFRPRIYSRAQNSKHPQPLATHRLPNAVPSDPKHPPMEWKADESRSFASERSSSSPAWSAQSPSEAACVDARLSLGSPGASWRIFSENAPSLRGLSPSRDRRSLWRRGTACTLALWVFFLVFPLSRWIDCDRLMLPAAARALTLPEGHATPGEETGRRPGLVGEDGRNAREGMKRPDLGDNASTAAGIVSPASRVSSQPAPKVFSALSFSSAFGPAPHLSDVVSHGNRGDTHAALDLSGKDRLLRALAASPWTLNSSEARTRRPREQDAMQSEGEVREEAEERDGPRHVRGFASIVDRAFAPQNDRDQARGHTAPRSAASSFARGDQDDPFLELEFQEIRRARQPPPFAVFSDGLLALPADPPHAQQHPWRASSNRLPRMHVSVHHARRLDPMSPSAPAAPAPSRSDSFPVSREYLLAHRRETTDAYSASIDESQFVILDTELRGLFLTALYDVLLFLLALLCWLRLRRFRGDHLCLPPDVHASLSLRRPEGDARLPSLRSTASGQPPSAASSAPPPQSPFVPSPCGAESREPGASRALPLEDVAGEPSGAAARAPGEGSEEGGRQLSGQRAALPSPLMEPFCLNPPLAVPLLSPLEQKQAEEGESRASTEDVLPRAEPNFQMSLSLASPSPGATASPRETHAQSPAERPSASAAAPRDASAFSPRSPEGDGQARTRSPEPPVAASGRFSSGAFSCCFAACRSVKACCRSVSRTCGVLRDIYLAMESPVALLHRRVCTEKRRRRERDNPRAREPHQEQAQTVSPVRDKGEERGGRGERREREGRGEREGRAGVNSGSFYAPGEDGSKGEACAECEPGEEKAETKGSGAGVSGRRRSASGQGDDDGLRNTEGVAETARERGRMETTKTPGTASSWRDSSWVFPDFWRTTEDRNALDFDCLKGDMAAYLHFLKTARACCQAICIACFLVLIPLYVIGEKPHRELYTFLDMCTAVDKSSKAVLWSMYGMSWIFSAMVYYAIYHFWLYLKAIRAPLLPSRSADDSRLSSLRFSGASARHSPTQRVIGRQSPLSVPCLSPFAPPAGSTDVFSSLPCAKTAGDRAGSTLVRLPSPAGTHRPAGPPTPRALSGSSHASPTSALSPVSFFAPPRVAFDPETLESNRIWLAPPQAFAVMLTCVDRRVVDSQAFASAFVDLHQLYCSVCTAGRMRQVRLLDEEQRKNAREGRRRGTAPVGTDDWPLLLQDEARRAGEAHEANEAERAASRPVPEGKRDRKANRGKPADRRVREASGGSGAARRATDDKEQGIQFRDSVRAKALRRALTAGTLEAARSDAGRAPQEESAPVEARLRSHSLQKSPSNPEELSRFAQTRDHGEQDTCWGSDEEEVWSCFVPGTFSWKCSCVVKVRLVMQCGKLTCVDESLPRRDHGLRPPVVSDRPVSPSALRLSPETPLTSSSCFSHCRGRPPSPHLALPSSTPSASQPEQDNRGSAQVAVPPSPCYASSSRGSGRLPPALLSPSSLFLHHQRSTSWTQDENRFFDGEDSQEAPVIFTPAARKQAETGRGRGDTGAETDGGEGEEDEGARGGASAGCCGRRRRGERGRVDDDRPRQLALHRPSRRPPCRPLAPYRNAGVAFVVFDNQICVKETLQNSYRYRAASRARGRTSSVSFSKVRFSPAPAPSDINWDNLHISRFNQLSRIVGLNALLVILCVTIISPVAILNELTPIVESIDEQLIEHRLTRLTITAWLPPLILLLINSVVQPLLISYVAAGSGYWLKSVETAYTVHGNIVFQILNTLVIPLLSLSSIDSVLRIMYTNEIRDWSLILGFTLMHSSGSFALRYLLNLTFLGTANEMLQIFPLIMSRIDTYFYGSAERRKYPFDIGYAYAQALSVFTLVLMFSVVVPLILPLGILYFCFRFKVDKYNYMFHVYADLDFNSNGHLAVTAIKYMLFAVAFLQFAMAGFFVSQDDTWMPVAGGFMLFISLVNVLVDPFVLLHRPARDGQCQRSLAPEEQRRRPSAPPAATARAPRGVSAAVWRRVGL</sequence>
<feature type="region of interest" description="Disordered" evidence="7">
    <location>
        <begin position="2007"/>
        <end position="2033"/>
    </location>
</feature>
<feature type="region of interest" description="Disordered" evidence="7">
    <location>
        <begin position="788"/>
        <end position="922"/>
    </location>
</feature>
<feature type="region of interest" description="Disordered" evidence="7">
    <location>
        <begin position="543"/>
        <end position="583"/>
    </location>
</feature>
<feature type="transmembrane region" description="Helical" evidence="8">
    <location>
        <begin position="1948"/>
        <end position="1968"/>
    </location>
</feature>
<feature type="region of interest" description="Disordered" evidence="7">
    <location>
        <begin position="673"/>
        <end position="734"/>
    </location>
</feature>
<organism evidence="11">
    <name type="scientific">Neospora caninum (strain Liverpool)</name>
    <dbReference type="NCBI Taxonomy" id="572307"/>
    <lineage>
        <taxon>Eukaryota</taxon>
        <taxon>Sar</taxon>
        <taxon>Alveolata</taxon>
        <taxon>Apicomplexa</taxon>
        <taxon>Conoidasida</taxon>
        <taxon>Coccidia</taxon>
        <taxon>Eucoccidiorida</taxon>
        <taxon>Eimeriorina</taxon>
        <taxon>Sarcocystidae</taxon>
        <taxon>Neospora</taxon>
    </lineage>
</organism>
<keyword evidence="3" id="KW-0813">Transport</keyword>
<feature type="region of interest" description="Disordered" evidence="7">
    <location>
        <begin position="59"/>
        <end position="110"/>
    </location>
</feature>
<evidence type="ECO:0000259" key="10">
    <source>
        <dbReference type="Pfam" id="PF13967"/>
    </source>
</evidence>
<evidence type="ECO:0000313" key="11">
    <source>
        <dbReference type="EMBL" id="CEL67410.1"/>
    </source>
</evidence>
<feature type="region of interest" description="Disordered" evidence="7">
    <location>
        <begin position="1333"/>
        <end position="1382"/>
    </location>
</feature>
<feature type="transmembrane region" description="Helical" evidence="8">
    <location>
        <begin position="1825"/>
        <end position="1846"/>
    </location>
</feature>
<feature type="region of interest" description="Disordered" evidence="7">
    <location>
        <begin position="304"/>
        <end position="375"/>
    </location>
</feature>
<feature type="transmembrane region" description="Helical" evidence="8">
    <location>
        <begin position="1750"/>
        <end position="1773"/>
    </location>
</feature>
<dbReference type="Pfam" id="PF02714">
    <property type="entry name" value="RSN1_7TM"/>
    <property type="match status" value="1"/>
</dbReference>
<feature type="compositionally biased region" description="Polar residues" evidence="7">
    <location>
        <begin position="673"/>
        <end position="683"/>
    </location>
</feature>
<dbReference type="Pfam" id="PF13967">
    <property type="entry name" value="RSN1_TM"/>
    <property type="match status" value="1"/>
</dbReference>
<evidence type="ECO:0000256" key="7">
    <source>
        <dbReference type="SAM" id="MobiDB-lite"/>
    </source>
</evidence>
<reference evidence="11" key="1">
    <citation type="journal article" date="2015" name="PLoS ONE">
        <title>Comprehensive Evaluation of Toxoplasma gondii VEG and Neospora caninum LIV Genomes with Tachyzoite Stage Transcriptome and Proteome Defines Novel Transcript Features.</title>
        <authorList>
            <person name="Ramaprasad A."/>
            <person name="Mourier T."/>
            <person name="Naeem R."/>
            <person name="Malas T.B."/>
            <person name="Moussa E."/>
            <person name="Panigrahi A."/>
            <person name="Vermont S.J."/>
            <person name="Otto T.D."/>
            <person name="Wastling J."/>
            <person name="Pain A."/>
        </authorList>
    </citation>
    <scope>NUCLEOTIDE SEQUENCE</scope>
    <source>
        <strain evidence="11">Liverpool</strain>
    </source>
</reference>
<feature type="compositionally biased region" description="Basic and acidic residues" evidence="7">
    <location>
        <begin position="213"/>
        <end position="227"/>
    </location>
</feature>
<feature type="region of interest" description="Disordered" evidence="7">
    <location>
        <begin position="437"/>
        <end position="457"/>
    </location>
</feature>